<proteinExistence type="predicted"/>
<name>A0A1R3RPI2_ASPC5</name>
<feature type="region of interest" description="Disordered" evidence="1">
    <location>
        <begin position="673"/>
        <end position="755"/>
    </location>
</feature>
<dbReference type="STRING" id="602072.A0A1R3RPI2"/>
<dbReference type="OMA" id="MKRWTRH"/>
<feature type="compositionally biased region" description="Polar residues" evidence="1">
    <location>
        <begin position="320"/>
        <end position="341"/>
    </location>
</feature>
<organism evidence="2 3">
    <name type="scientific">Aspergillus carbonarius (strain ITEM 5010)</name>
    <dbReference type="NCBI Taxonomy" id="602072"/>
    <lineage>
        <taxon>Eukaryota</taxon>
        <taxon>Fungi</taxon>
        <taxon>Dikarya</taxon>
        <taxon>Ascomycota</taxon>
        <taxon>Pezizomycotina</taxon>
        <taxon>Eurotiomycetes</taxon>
        <taxon>Eurotiomycetidae</taxon>
        <taxon>Eurotiales</taxon>
        <taxon>Aspergillaceae</taxon>
        <taxon>Aspergillus</taxon>
        <taxon>Aspergillus subgen. Circumdati</taxon>
    </lineage>
</organism>
<reference evidence="3" key="1">
    <citation type="journal article" date="2017" name="Genome Biol.">
        <title>Comparative genomics reveals high biological diversity and specific adaptations in the industrially and medically important fungal genus Aspergillus.</title>
        <authorList>
            <person name="de Vries R.P."/>
            <person name="Riley R."/>
            <person name="Wiebenga A."/>
            <person name="Aguilar-Osorio G."/>
            <person name="Amillis S."/>
            <person name="Uchima C.A."/>
            <person name="Anderluh G."/>
            <person name="Asadollahi M."/>
            <person name="Askin M."/>
            <person name="Barry K."/>
            <person name="Battaglia E."/>
            <person name="Bayram O."/>
            <person name="Benocci T."/>
            <person name="Braus-Stromeyer S.A."/>
            <person name="Caldana C."/>
            <person name="Canovas D."/>
            <person name="Cerqueira G.C."/>
            <person name="Chen F."/>
            <person name="Chen W."/>
            <person name="Choi C."/>
            <person name="Clum A."/>
            <person name="Dos Santos R.A."/>
            <person name="Damasio A.R."/>
            <person name="Diallinas G."/>
            <person name="Emri T."/>
            <person name="Fekete E."/>
            <person name="Flipphi M."/>
            <person name="Freyberg S."/>
            <person name="Gallo A."/>
            <person name="Gournas C."/>
            <person name="Habgood R."/>
            <person name="Hainaut M."/>
            <person name="Harispe M.L."/>
            <person name="Henrissat B."/>
            <person name="Hilden K.S."/>
            <person name="Hope R."/>
            <person name="Hossain A."/>
            <person name="Karabika E."/>
            <person name="Karaffa L."/>
            <person name="Karanyi Z."/>
            <person name="Krasevec N."/>
            <person name="Kuo A."/>
            <person name="Kusch H."/>
            <person name="LaButti K."/>
            <person name="Lagendijk E.L."/>
            <person name="Lapidus A."/>
            <person name="Levasseur A."/>
            <person name="Lindquist E."/>
            <person name="Lipzen A."/>
            <person name="Logrieco A.F."/>
            <person name="MacCabe A."/>
            <person name="Maekelae M.R."/>
            <person name="Malavazi I."/>
            <person name="Melin P."/>
            <person name="Meyer V."/>
            <person name="Mielnichuk N."/>
            <person name="Miskei M."/>
            <person name="Molnar A.P."/>
            <person name="Mule G."/>
            <person name="Ngan C.Y."/>
            <person name="Orejas M."/>
            <person name="Orosz E."/>
            <person name="Ouedraogo J.P."/>
            <person name="Overkamp K.M."/>
            <person name="Park H.-S."/>
            <person name="Perrone G."/>
            <person name="Piumi F."/>
            <person name="Punt P.J."/>
            <person name="Ram A.F."/>
            <person name="Ramon A."/>
            <person name="Rauscher S."/>
            <person name="Record E."/>
            <person name="Riano-Pachon D.M."/>
            <person name="Robert V."/>
            <person name="Roehrig J."/>
            <person name="Ruller R."/>
            <person name="Salamov A."/>
            <person name="Salih N.S."/>
            <person name="Samson R.A."/>
            <person name="Sandor E."/>
            <person name="Sanguinetti M."/>
            <person name="Schuetze T."/>
            <person name="Sepcic K."/>
            <person name="Shelest E."/>
            <person name="Sherlock G."/>
            <person name="Sophianopoulou V."/>
            <person name="Squina F.M."/>
            <person name="Sun H."/>
            <person name="Susca A."/>
            <person name="Todd R.B."/>
            <person name="Tsang A."/>
            <person name="Unkles S.E."/>
            <person name="van de Wiele N."/>
            <person name="van Rossen-Uffink D."/>
            <person name="Oliveira J.V."/>
            <person name="Vesth T.C."/>
            <person name="Visser J."/>
            <person name="Yu J.-H."/>
            <person name="Zhou M."/>
            <person name="Andersen M.R."/>
            <person name="Archer D.B."/>
            <person name="Baker S.E."/>
            <person name="Benoit I."/>
            <person name="Brakhage A.A."/>
            <person name="Braus G.H."/>
            <person name="Fischer R."/>
            <person name="Frisvad J.C."/>
            <person name="Goldman G.H."/>
            <person name="Houbraken J."/>
            <person name="Oakley B."/>
            <person name="Pocsi I."/>
            <person name="Scazzocchio C."/>
            <person name="Seiboth B."/>
            <person name="vanKuyk P.A."/>
            <person name="Wortman J."/>
            <person name="Dyer P.S."/>
            <person name="Grigoriev I.V."/>
        </authorList>
    </citation>
    <scope>NUCLEOTIDE SEQUENCE [LARGE SCALE GENOMIC DNA]</scope>
    <source>
        <strain evidence="3">ITEM 5010</strain>
    </source>
</reference>
<evidence type="ECO:0000313" key="2">
    <source>
        <dbReference type="EMBL" id="OOF96391.1"/>
    </source>
</evidence>
<protein>
    <submittedName>
        <fullName evidence="2">Uncharacterized protein</fullName>
    </submittedName>
</protein>
<sequence length="1204" mass="131322">MSGKQRVTLASMWAFEDIGVLEVAGNLEGCPAQIANTVSKFIDSQRNKDLLDMPRINQLDLSTTIQAEENPGSDQGDDGGLLALEDPSDEDLVPNPAALVTKFWLSPNGGAGSFSENHFNGIVAQIAALTGTDIAVDEDCKIQVTGKSSEDVEDALAKLSRIEKPLSFIISPNVANINATPGDDRFRLRLQSYGSLSCVASGRILADPSYASSSDFGQMFVTVLLSFDEEAQSFKAPSNLLNPPHVTEEPGRSRIWNGFTFQGIGKGDEYLALDKSDERATGESQTIASSLSAPHPYLTAEKAKQVNQWVVEGVEMERTISTPEAESKNVPQLDSAPVQTSGPAPAPKRPPGIKGRRPIPLDKDRPPSTPERGEAKSELKMTQALEPKDKTPEREISQAPELEEDTHKPRRKWRMIYNAEASITGQQATDPIAEASAPQGFSSPLKGVPNSTYPTVSEEKSYLPPTFDTSRYRLNRSAPQTMKGTWGNCQGRRTNPNPIRAPEKKHSKRKALVDVFEPRAAGNTSTHPVLSFHHPALVPANPVSDSIEVLSHPTMDDLVVQGMSNNSLDLAGLTFEDPSIPLELNSSISVRGATSSGSIPEQTERLASLSKVFKESDDDGTPLVVEGAYNTAPRLRLTQGTLAQDKVMALERAHRTDRHSGNEVVTRDFHRTMAQRAPRPSNQVQSKAGNKAKKQATLEDAWGWGTHKKRPVRNQPAKVSGTQPGPGPKEGKLATPMGQVQARQKPQSDKGLDNVMDNRRDEDIKKLYEAFKPTLEAAESFPGSMSLEVQIGLLLIPPTPQICSEHFISLNEWNKIFQPRNGLAAPTTKFISRLTTSGADVDHLVNLKTSKAEGKRRLFEQEYDEYNVSYEYHCRTKSGELLVMAIDEQGNHTVRQPISPLGGVNLHFPGQIWDAMAVINRVTEHLPGASPEFEEAAQYMVDHLWIPADRPLLCVFTRLPDGNKVTIEKVFLKRWTRHRFIRSNEAPLNSTHCSNDSTSDVISSVKDQAVQAANASAPVPLDETNCKVQGSSTDETQTNEDLYLQILEVQDLVIGTTPDEQAVRARALQPQEMIRRGRLWYEASLISPAIESILKSNANVEVGERTEDWCSVDLFGRDAAFIGDKQKSSTSDTPTGPVATAIGYGGLGDLLRLARVVVGKADGIGYWNEGPGAVVAEGALVTLPAPASKGIDFDELESVKEIGS</sequence>
<dbReference type="EMBL" id="KV907498">
    <property type="protein sequence ID" value="OOF96391.1"/>
    <property type="molecule type" value="Genomic_DNA"/>
</dbReference>
<dbReference type="OrthoDB" id="10265971at2759"/>
<feature type="compositionally biased region" description="Basic and acidic residues" evidence="1">
    <location>
        <begin position="386"/>
        <end position="396"/>
    </location>
</feature>
<feature type="non-terminal residue" evidence="2">
    <location>
        <position position="1204"/>
    </location>
</feature>
<evidence type="ECO:0000256" key="1">
    <source>
        <dbReference type="SAM" id="MobiDB-lite"/>
    </source>
</evidence>
<keyword evidence="3" id="KW-1185">Reference proteome</keyword>
<feature type="region of interest" description="Disordered" evidence="1">
    <location>
        <begin position="436"/>
        <end position="508"/>
    </location>
</feature>
<gene>
    <name evidence="2" type="ORF">ASPCADRAFT_144799</name>
</gene>
<dbReference type="AlphaFoldDB" id="A0A1R3RPI2"/>
<dbReference type="VEuPathDB" id="FungiDB:ASPCADRAFT_144799"/>
<accession>A0A1R3RPI2</accession>
<dbReference type="Proteomes" id="UP000188318">
    <property type="component" value="Unassembled WGS sequence"/>
</dbReference>
<feature type="compositionally biased region" description="Polar residues" evidence="1">
    <location>
        <begin position="477"/>
        <end position="497"/>
    </location>
</feature>
<feature type="region of interest" description="Disordered" evidence="1">
    <location>
        <begin position="67"/>
        <end position="88"/>
    </location>
</feature>
<feature type="region of interest" description="Disordered" evidence="1">
    <location>
        <begin position="320"/>
        <end position="410"/>
    </location>
</feature>
<evidence type="ECO:0000313" key="3">
    <source>
        <dbReference type="Proteomes" id="UP000188318"/>
    </source>
</evidence>
<feature type="compositionally biased region" description="Basic and acidic residues" evidence="1">
    <location>
        <begin position="746"/>
        <end position="755"/>
    </location>
</feature>
<feature type="compositionally biased region" description="Basic and acidic residues" evidence="1">
    <location>
        <begin position="359"/>
        <end position="379"/>
    </location>
</feature>